<name>A0ACC1XYU6_MELAZ</name>
<organism evidence="1 2">
    <name type="scientific">Melia azedarach</name>
    <name type="common">Chinaberry tree</name>
    <dbReference type="NCBI Taxonomy" id="155640"/>
    <lineage>
        <taxon>Eukaryota</taxon>
        <taxon>Viridiplantae</taxon>
        <taxon>Streptophyta</taxon>
        <taxon>Embryophyta</taxon>
        <taxon>Tracheophyta</taxon>
        <taxon>Spermatophyta</taxon>
        <taxon>Magnoliopsida</taxon>
        <taxon>eudicotyledons</taxon>
        <taxon>Gunneridae</taxon>
        <taxon>Pentapetalae</taxon>
        <taxon>rosids</taxon>
        <taxon>malvids</taxon>
        <taxon>Sapindales</taxon>
        <taxon>Meliaceae</taxon>
        <taxon>Melia</taxon>
    </lineage>
</organism>
<dbReference type="EMBL" id="CM051399">
    <property type="protein sequence ID" value="KAJ4716606.1"/>
    <property type="molecule type" value="Genomic_DNA"/>
</dbReference>
<keyword evidence="2" id="KW-1185">Reference proteome</keyword>
<accession>A0ACC1XYU6</accession>
<dbReference type="Proteomes" id="UP001164539">
    <property type="component" value="Chromosome 6"/>
</dbReference>
<proteinExistence type="predicted"/>
<sequence>MAASWLFRIRFLVLAVFQLATASSNVYIVYMGERRYDEPQLVRDSHHEILSDILGSKEAAKEAILYSYKHGFSGFAAALSQSQAKLTADLPGVVRVVRNRIFSLHTTRSWDFLQLKPHIMDGILSKSHSGVGSIIGVMDTGIWPESESFNDEGMVEIPSHWNGICQEGEGFNHSNCDRKIIGARWYIKGYEAEFGKLNTSDGVEFLSPRDAVGHGTHTSSTAAGAPVKNASFIGLAQGLARGGAPSACLAIYKVCWATGGCSSADLLAAFDDAIFDGVDVISLSLGSSPPLSTYVDDILSIGSFHAVAKGISVVCSAGNSGPYPQTVINTAPWVITVAASTIDRAFPTAITMGNNRTVVGQAFYTGKEGLNKFHPIVNGENIAASNTDEDSARSCDSETLNATLARGKVVICFQSPSQRSATIAARTVLKAGGAGLIFAKFPTKDVHFSFGIPSVQVDFAIGTSLLTYMEASRNPVVKFSFTKTAIGQQISPEVAFFSSRGPSSLSPSVLKPDIAAPGVNILASWSPASSPVLIDMTQNNVPSFNFKIESGTSMSCPHISGIVALLKAIHPTWSPAAIKSALVTTASLSDEYAQGIVAEGAPHKQADPFDYGGGHVDPNKALDPGLVYDMGVKDYVRFLCAMGYNNSAISLMTRSRTTCHKSTKFLVNLNLPSITIPELKKCLTISRKVTNVGPVNSVYSARVQAPAGTTVRVEPLTLIFNSTVKNLEFKVTFYSLLRVQGRYSFGNLFWEDGFHVVRIPLIARTVIDNFYSET</sequence>
<reference evidence="1 2" key="1">
    <citation type="journal article" date="2023" name="Science">
        <title>Complex scaffold remodeling in plant triterpene biosynthesis.</title>
        <authorList>
            <person name="De La Pena R."/>
            <person name="Hodgson H."/>
            <person name="Liu J.C."/>
            <person name="Stephenson M.J."/>
            <person name="Martin A.C."/>
            <person name="Owen C."/>
            <person name="Harkess A."/>
            <person name="Leebens-Mack J."/>
            <person name="Jimenez L.E."/>
            <person name="Osbourn A."/>
            <person name="Sattely E.S."/>
        </authorList>
    </citation>
    <scope>NUCLEOTIDE SEQUENCE [LARGE SCALE GENOMIC DNA]</scope>
    <source>
        <strain evidence="2">cv. JPN11</strain>
        <tissue evidence="1">Leaf</tissue>
    </source>
</reference>
<evidence type="ECO:0000313" key="2">
    <source>
        <dbReference type="Proteomes" id="UP001164539"/>
    </source>
</evidence>
<comment type="caution">
    <text evidence="1">The sequence shown here is derived from an EMBL/GenBank/DDBJ whole genome shotgun (WGS) entry which is preliminary data.</text>
</comment>
<evidence type="ECO:0000313" key="1">
    <source>
        <dbReference type="EMBL" id="KAJ4716606.1"/>
    </source>
</evidence>
<protein>
    <submittedName>
        <fullName evidence="1">Subtilisin-like protease</fullName>
    </submittedName>
</protein>
<gene>
    <name evidence="1" type="ORF">OWV82_011597</name>
</gene>